<comment type="caution">
    <text evidence="1">The sequence shown here is derived from an EMBL/GenBank/DDBJ whole genome shotgun (WGS) entry which is preliminary data.</text>
</comment>
<accession>A0ABV9ZMI2</accession>
<evidence type="ECO:0000313" key="2">
    <source>
        <dbReference type="Proteomes" id="UP001596175"/>
    </source>
</evidence>
<reference evidence="2" key="1">
    <citation type="journal article" date="2019" name="Int. J. Syst. Evol. Microbiol.">
        <title>The Global Catalogue of Microorganisms (GCM) 10K type strain sequencing project: providing services to taxonomists for standard genome sequencing and annotation.</title>
        <authorList>
            <consortium name="The Broad Institute Genomics Platform"/>
            <consortium name="The Broad Institute Genome Sequencing Center for Infectious Disease"/>
            <person name="Wu L."/>
            <person name="Ma J."/>
        </authorList>
    </citation>
    <scope>NUCLEOTIDE SEQUENCE [LARGE SCALE GENOMIC DNA]</scope>
    <source>
        <strain evidence="2">XZYJ18</strain>
    </source>
</reference>
<gene>
    <name evidence="1" type="ORF">ACFPK1_29865</name>
</gene>
<sequence length="352" mass="39496">MTAQPGALPGPWSAILDEARRYPSPHNSQPIAARVLDDRRAELFYDLDRGLPAENFGIPFAHVCAGVFLESLATVAAAHGWAVREDLRLAEMDFSSPQRHHLLGTVELAPTPVTDAAREQMAAFRRRRTSRRPYDRRPVDPRVTAEVGAIAAGMGQEFGRTGEQDLVDDLVRINQETLFDDLRDDAVHAEILSWIRTSTRQAAATRDGLSAETMLIPGPLLRIAMRHRWLWDLPVVGGLFRRVYLRTMRGVRELGWLTGPFDGPRDHVEAGRCFLRVWLAFTRHGVDLHPFGTVITNPRSHAAFVARTGIEEAEGRMAWMLFRYGTGKPPPRAWRRSLDAMLLDRETTAVAS</sequence>
<dbReference type="Proteomes" id="UP001596175">
    <property type="component" value="Unassembled WGS sequence"/>
</dbReference>
<proteinExistence type="predicted"/>
<dbReference type="RefSeq" id="WP_378024583.1">
    <property type="nucleotide sequence ID" value="NZ_JBHSKG010000024.1"/>
</dbReference>
<evidence type="ECO:0000313" key="1">
    <source>
        <dbReference type="EMBL" id="MFC5142465.1"/>
    </source>
</evidence>
<dbReference type="Gene3D" id="3.40.109.10">
    <property type="entry name" value="NADH Oxidase"/>
    <property type="match status" value="1"/>
</dbReference>
<organism evidence="1 2">
    <name type="scientific">Actinomycetospora rhizophila</name>
    <dbReference type="NCBI Taxonomy" id="1416876"/>
    <lineage>
        <taxon>Bacteria</taxon>
        <taxon>Bacillati</taxon>
        <taxon>Actinomycetota</taxon>
        <taxon>Actinomycetes</taxon>
        <taxon>Pseudonocardiales</taxon>
        <taxon>Pseudonocardiaceae</taxon>
        <taxon>Actinomycetospora</taxon>
    </lineage>
</organism>
<dbReference type="EMBL" id="JBHSKG010000024">
    <property type="protein sequence ID" value="MFC5142465.1"/>
    <property type="molecule type" value="Genomic_DNA"/>
</dbReference>
<dbReference type="InterPro" id="IPR000415">
    <property type="entry name" value="Nitroreductase-like"/>
</dbReference>
<protein>
    <submittedName>
        <fullName evidence="1">Uncharacterized protein</fullName>
    </submittedName>
</protein>
<keyword evidence="2" id="KW-1185">Reference proteome</keyword>
<name>A0ABV9ZMI2_9PSEU</name>